<reference evidence="1 2" key="1">
    <citation type="submission" date="2024-09" db="EMBL/GenBank/DDBJ databases">
        <title>Chromosome-scale assembly of Riccia fluitans.</title>
        <authorList>
            <person name="Paukszto L."/>
            <person name="Sawicki J."/>
            <person name="Karawczyk K."/>
            <person name="Piernik-Szablinska J."/>
            <person name="Szczecinska M."/>
            <person name="Mazdziarz M."/>
        </authorList>
    </citation>
    <scope>NUCLEOTIDE SEQUENCE [LARGE SCALE GENOMIC DNA]</scope>
    <source>
        <strain evidence="1">Rf_01</strain>
        <tissue evidence="1">Aerial parts of the thallus</tissue>
    </source>
</reference>
<organism evidence="1 2">
    <name type="scientific">Riccia fluitans</name>
    <dbReference type="NCBI Taxonomy" id="41844"/>
    <lineage>
        <taxon>Eukaryota</taxon>
        <taxon>Viridiplantae</taxon>
        <taxon>Streptophyta</taxon>
        <taxon>Embryophyta</taxon>
        <taxon>Marchantiophyta</taxon>
        <taxon>Marchantiopsida</taxon>
        <taxon>Marchantiidae</taxon>
        <taxon>Marchantiales</taxon>
        <taxon>Ricciaceae</taxon>
        <taxon>Riccia</taxon>
    </lineage>
</organism>
<gene>
    <name evidence="1" type="ORF">R1flu_024339</name>
</gene>
<accession>A0ABD1XUM4</accession>
<sequence length="137" mass="15746">MLQEFPGSPGVELVSSIVLENERWSAVEEFPAWCSKLRTPDSGCHTLNFPCDFEIVVNQPGFVDFRQVIAGFQSFFFQKQFPGELLKTRQLLTVADCTHECIIRTRKRLQQLFDDQCCPTFVRFQNSADVGNHVRVE</sequence>
<keyword evidence="2" id="KW-1185">Reference proteome</keyword>
<name>A0ABD1XUM4_9MARC</name>
<evidence type="ECO:0000313" key="2">
    <source>
        <dbReference type="Proteomes" id="UP001605036"/>
    </source>
</evidence>
<proteinExistence type="predicted"/>
<dbReference type="AlphaFoldDB" id="A0ABD1XUM4"/>
<evidence type="ECO:0000313" key="1">
    <source>
        <dbReference type="EMBL" id="KAL2612647.1"/>
    </source>
</evidence>
<dbReference type="EMBL" id="JBHFFA010000007">
    <property type="protein sequence ID" value="KAL2612647.1"/>
    <property type="molecule type" value="Genomic_DNA"/>
</dbReference>
<comment type="caution">
    <text evidence="1">The sequence shown here is derived from an EMBL/GenBank/DDBJ whole genome shotgun (WGS) entry which is preliminary data.</text>
</comment>
<protein>
    <submittedName>
        <fullName evidence="1">Uncharacterized protein</fullName>
    </submittedName>
</protein>
<dbReference type="Proteomes" id="UP001605036">
    <property type="component" value="Unassembled WGS sequence"/>
</dbReference>